<dbReference type="PANTHER" id="PTHR45947">
    <property type="entry name" value="SULFOQUINOVOSYL TRANSFERASE SQD2"/>
    <property type="match status" value="1"/>
</dbReference>
<dbReference type="KEGG" id="nsh:GXM_07820"/>
<keyword evidence="4" id="KW-1185">Reference proteome</keyword>
<dbReference type="Pfam" id="PF13439">
    <property type="entry name" value="Glyco_transf_4"/>
    <property type="match status" value="1"/>
</dbReference>
<evidence type="ECO:0000259" key="1">
    <source>
        <dbReference type="Pfam" id="PF00534"/>
    </source>
</evidence>
<evidence type="ECO:0000313" key="3">
    <source>
        <dbReference type="EMBL" id="QFS50326.1"/>
    </source>
</evidence>
<reference evidence="3 4" key="1">
    <citation type="submission" date="2019-10" db="EMBL/GenBank/DDBJ databases">
        <title>Genomic and transcriptomic insights into the perfect genentic adaptation of a filamentous nitrogen-fixing cyanobacterium to rice fields.</title>
        <authorList>
            <person name="Chen Z."/>
        </authorList>
    </citation>
    <scope>NUCLEOTIDE SEQUENCE [LARGE SCALE GENOMIC DNA]</scope>
    <source>
        <strain evidence="3">CCNUC1</strain>
    </source>
</reference>
<protein>
    <recommendedName>
        <fullName evidence="5">Glycosyltransferase</fullName>
    </recommendedName>
</protein>
<feature type="domain" description="Glycosyltransferase subfamily 4-like N-terminal" evidence="2">
    <location>
        <begin position="14"/>
        <end position="183"/>
    </location>
</feature>
<dbReference type="SUPFAM" id="SSF53756">
    <property type="entry name" value="UDP-Glycosyltransferase/glycogen phosphorylase"/>
    <property type="match status" value="1"/>
</dbReference>
<evidence type="ECO:0000313" key="4">
    <source>
        <dbReference type="Proteomes" id="UP000326678"/>
    </source>
</evidence>
<name>A0A5P8WDU0_9NOSO</name>
<dbReference type="RefSeq" id="WP_152591380.1">
    <property type="nucleotide sequence ID" value="NZ_CP045227.1"/>
</dbReference>
<dbReference type="InterPro" id="IPR001296">
    <property type="entry name" value="Glyco_trans_1"/>
</dbReference>
<dbReference type="GO" id="GO:0016757">
    <property type="term" value="F:glycosyltransferase activity"/>
    <property type="evidence" value="ECO:0007669"/>
    <property type="project" value="InterPro"/>
</dbReference>
<proteinExistence type="predicted"/>
<evidence type="ECO:0000259" key="2">
    <source>
        <dbReference type="Pfam" id="PF13439"/>
    </source>
</evidence>
<dbReference type="InterPro" id="IPR050194">
    <property type="entry name" value="Glycosyltransferase_grp1"/>
</dbReference>
<evidence type="ECO:0008006" key="5">
    <source>
        <dbReference type="Google" id="ProtNLM"/>
    </source>
</evidence>
<dbReference type="Pfam" id="PF00534">
    <property type="entry name" value="Glycos_transf_1"/>
    <property type="match status" value="1"/>
</dbReference>
<organism evidence="3 4">
    <name type="scientific">Nostoc sphaeroides CCNUC1</name>
    <dbReference type="NCBI Taxonomy" id="2653204"/>
    <lineage>
        <taxon>Bacteria</taxon>
        <taxon>Bacillati</taxon>
        <taxon>Cyanobacteriota</taxon>
        <taxon>Cyanophyceae</taxon>
        <taxon>Nostocales</taxon>
        <taxon>Nostocaceae</taxon>
        <taxon>Nostoc</taxon>
    </lineage>
</organism>
<sequence length="394" mass="44194">MKILFIAPYIGAVYGGTSKMVTNLLEGIGSLGVTIDLVTTNANGSNTLDVPLNEWITEKYYRVQYFSCWHRDDFIISLSLINWLFKNVNNYEIVHSQTVFAPTISITHSICKYFHIPYIVTPHGMLEPWALSYKAWKKRIYYNLFENTTIQNSSAIQAMSSFELKNINSLQFQNTVLVPNGIHRQEFETLSNPEIFYQQFPETRGKTLILFLGRIDPKKGLDLLAPAFAKVYNQFPHAHLVVAGPDNIGFMDKAQNYFLQAGCLDAVTFTGMVSGTLKYAALAAANLYVAPSYSEGFSISILEGMASGLPCIITNGCNFPEAAKAEAAHVVEIDVNAIANALIECLSNPQQAREMGDRAREFIFQNYTWDHAAHKLIQVYQTVIDREPLPEFLA</sequence>
<dbReference type="AlphaFoldDB" id="A0A5P8WDU0"/>
<feature type="domain" description="Glycosyl transferase family 1" evidence="1">
    <location>
        <begin position="200"/>
        <end position="361"/>
    </location>
</feature>
<dbReference type="Gene3D" id="3.40.50.2000">
    <property type="entry name" value="Glycogen Phosphorylase B"/>
    <property type="match status" value="2"/>
</dbReference>
<dbReference type="Proteomes" id="UP000326678">
    <property type="component" value="Chromosome Gxm2"/>
</dbReference>
<dbReference type="EMBL" id="CP045227">
    <property type="protein sequence ID" value="QFS50326.1"/>
    <property type="molecule type" value="Genomic_DNA"/>
</dbReference>
<accession>A0A5P8WDU0</accession>
<dbReference type="InterPro" id="IPR028098">
    <property type="entry name" value="Glyco_trans_4-like_N"/>
</dbReference>
<dbReference type="PANTHER" id="PTHR45947:SF3">
    <property type="entry name" value="SULFOQUINOVOSYL TRANSFERASE SQD2"/>
    <property type="match status" value="1"/>
</dbReference>
<gene>
    <name evidence="3" type="ORF">GXM_07820</name>
</gene>